<comment type="caution">
    <text evidence="10">The sequence shown here is derived from an EMBL/GenBank/DDBJ whole genome shotgun (WGS) entry which is preliminary data.</text>
</comment>
<dbReference type="PANTHER" id="PTHR32089">
    <property type="entry name" value="METHYL-ACCEPTING CHEMOTAXIS PROTEIN MCPB"/>
    <property type="match status" value="1"/>
</dbReference>
<dbReference type="InterPro" id="IPR004089">
    <property type="entry name" value="MCPsignal_dom"/>
</dbReference>
<evidence type="ECO:0000256" key="3">
    <source>
        <dbReference type="ARBA" id="ARBA00023136"/>
    </source>
</evidence>
<keyword evidence="7" id="KW-0812">Transmembrane</keyword>
<evidence type="ECO:0000256" key="4">
    <source>
        <dbReference type="ARBA" id="ARBA00023224"/>
    </source>
</evidence>
<sequence length="426" mass="46199">MHRIKNVSLRTRIMMLVFLAMLASNLAVVSTISYSQNHDLLKLISVPLAVKAFVIFIIFECLAALISEGLLIKPLKKGIKLANSIAENDLSLEINAIQQGEAGQMISSLMKARDNLKHLISTLQASSHNVTVSSEDLNEIIEQANSHVHEINEGIKRLLTNFTQNAESMKQTSIAITEITNFSQNTAVLANQIAEYTKAVKATAEEGTSSVERITGAINDLAANTKHVSKEVLGLEEQSQKITDIVSIIKQISEQTNLLALNAAIEAARAGEEGRGFSVVADQIRKLADDTSSSLQDISDLVQDMSARTSNVVEAVSATEEKVKIGVQQSSNVKASMSHIIGRMEHTFQMLSEITGGVTTQAASLEELTATMEDVNSTIESGLHVSNEIQGKLTTQEQLFAKIEKTSTKLVDLSENLNGLTNVFKV</sequence>
<dbReference type="Proteomes" id="UP001597262">
    <property type="component" value="Unassembled WGS sequence"/>
</dbReference>
<evidence type="ECO:0000256" key="5">
    <source>
        <dbReference type="ARBA" id="ARBA00029447"/>
    </source>
</evidence>
<feature type="transmembrane region" description="Helical" evidence="7">
    <location>
        <begin position="12"/>
        <end position="32"/>
    </location>
</feature>
<dbReference type="SUPFAM" id="SSF58104">
    <property type="entry name" value="Methyl-accepting chemotaxis protein (MCP) signaling domain"/>
    <property type="match status" value="1"/>
</dbReference>
<evidence type="ECO:0000313" key="10">
    <source>
        <dbReference type="EMBL" id="MFD1175460.1"/>
    </source>
</evidence>
<dbReference type="PANTHER" id="PTHR32089:SF112">
    <property type="entry name" value="LYSOZYME-LIKE PROTEIN-RELATED"/>
    <property type="match status" value="1"/>
</dbReference>
<comment type="similarity">
    <text evidence="5">Belongs to the methyl-accepting chemotaxis (MCP) protein family.</text>
</comment>
<organism evidence="10 11">
    <name type="scientific">Paenibacillus puldeungensis</name>
    <dbReference type="NCBI Taxonomy" id="696536"/>
    <lineage>
        <taxon>Bacteria</taxon>
        <taxon>Bacillati</taxon>
        <taxon>Bacillota</taxon>
        <taxon>Bacilli</taxon>
        <taxon>Bacillales</taxon>
        <taxon>Paenibacillaceae</taxon>
        <taxon>Paenibacillus</taxon>
    </lineage>
</organism>
<evidence type="ECO:0000256" key="1">
    <source>
        <dbReference type="ARBA" id="ARBA00004236"/>
    </source>
</evidence>
<dbReference type="InterPro" id="IPR003660">
    <property type="entry name" value="HAMP_dom"/>
</dbReference>
<keyword evidence="3 7" id="KW-0472">Membrane</keyword>
<evidence type="ECO:0000256" key="7">
    <source>
        <dbReference type="SAM" id="Phobius"/>
    </source>
</evidence>
<dbReference type="RefSeq" id="WP_379316837.1">
    <property type="nucleotide sequence ID" value="NZ_JBHTLM010000002.1"/>
</dbReference>
<dbReference type="Gene3D" id="1.10.287.950">
    <property type="entry name" value="Methyl-accepting chemotaxis protein"/>
    <property type="match status" value="1"/>
</dbReference>
<proteinExistence type="inferred from homology"/>
<name>A0ABW3RUU8_9BACL</name>
<gene>
    <name evidence="10" type="ORF">ACFQ3W_03985</name>
</gene>
<dbReference type="PROSITE" id="PS50111">
    <property type="entry name" value="CHEMOTAXIS_TRANSDUC_2"/>
    <property type="match status" value="1"/>
</dbReference>
<accession>A0ABW3RUU8</accession>
<dbReference type="SMART" id="SM00283">
    <property type="entry name" value="MA"/>
    <property type="match status" value="1"/>
</dbReference>
<dbReference type="Pfam" id="PF00015">
    <property type="entry name" value="MCPsignal"/>
    <property type="match status" value="1"/>
</dbReference>
<evidence type="ECO:0000256" key="2">
    <source>
        <dbReference type="ARBA" id="ARBA00022475"/>
    </source>
</evidence>
<dbReference type="CDD" id="cd11386">
    <property type="entry name" value="MCP_signal"/>
    <property type="match status" value="1"/>
</dbReference>
<feature type="domain" description="Methyl-accepting transducer" evidence="8">
    <location>
        <begin position="140"/>
        <end position="376"/>
    </location>
</feature>
<protein>
    <submittedName>
        <fullName evidence="10">Methyl-accepting chemotaxis protein</fullName>
    </submittedName>
</protein>
<evidence type="ECO:0000259" key="9">
    <source>
        <dbReference type="PROSITE" id="PS50885"/>
    </source>
</evidence>
<dbReference type="PROSITE" id="PS50885">
    <property type="entry name" value="HAMP"/>
    <property type="match status" value="1"/>
</dbReference>
<evidence type="ECO:0000313" key="11">
    <source>
        <dbReference type="Proteomes" id="UP001597262"/>
    </source>
</evidence>
<feature type="transmembrane region" description="Helical" evidence="7">
    <location>
        <begin position="52"/>
        <end position="72"/>
    </location>
</feature>
<evidence type="ECO:0000259" key="8">
    <source>
        <dbReference type="PROSITE" id="PS50111"/>
    </source>
</evidence>
<evidence type="ECO:0000256" key="6">
    <source>
        <dbReference type="PROSITE-ProRule" id="PRU00284"/>
    </source>
</evidence>
<keyword evidence="2" id="KW-1003">Cell membrane</keyword>
<feature type="domain" description="HAMP" evidence="9">
    <location>
        <begin position="69"/>
        <end position="121"/>
    </location>
</feature>
<reference evidence="11" key="1">
    <citation type="journal article" date="2019" name="Int. J. Syst. Evol. Microbiol.">
        <title>The Global Catalogue of Microorganisms (GCM) 10K type strain sequencing project: providing services to taxonomists for standard genome sequencing and annotation.</title>
        <authorList>
            <consortium name="The Broad Institute Genomics Platform"/>
            <consortium name="The Broad Institute Genome Sequencing Center for Infectious Disease"/>
            <person name="Wu L."/>
            <person name="Ma J."/>
        </authorList>
    </citation>
    <scope>NUCLEOTIDE SEQUENCE [LARGE SCALE GENOMIC DNA]</scope>
    <source>
        <strain evidence="11">CCUG 59189</strain>
    </source>
</reference>
<keyword evidence="11" id="KW-1185">Reference proteome</keyword>
<dbReference type="EMBL" id="JBHTLM010000002">
    <property type="protein sequence ID" value="MFD1175460.1"/>
    <property type="molecule type" value="Genomic_DNA"/>
</dbReference>
<comment type="subcellular location">
    <subcellularLocation>
        <location evidence="1">Cell membrane</location>
    </subcellularLocation>
</comment>
<keyword evidence="7" id="KW-1133">Transmembrane helix</keyword>
<keyword evidence="4 6" id="KW-0807">Transducer</keyword>